<name>A0A7W4DER3_9GAMM</name>
<feature type="signal peptide" evidence="1">
    <location>
        <begin position="1"/>
        <end position="25"/>
    </location>
</feature>
<accession>A0A7W4DER3</accession>
<proteinExistence type="predicted"/>
<dbReference type="EMBL" id="JACJFN010000005">
    <property type="protein sequence ID" value="MBB1521253.1"/>
    <property type="molecule type" value="Genomic_DNA"/>
</dbReference>
<comment type="caution">
    <text evidence="2">The sequence shown here is derived from an EMBL/GenBank/DDBJ whole genome shotgun (WGS) entry which is preliminary data.</text>
</comment>
<gene>
    <name evidence="2" type="ORF">H3H45_18575</name>
</gene>
<protein>
    <recommendedName>
        <fullName evidence="4">DUF2946 domain-containing protein</fullName>
    </recommendedName>
</protein>
<reference evidence="2 3" key="1">
    <citation type="submission" date="2020-08" db="EMBL/GenBank/DDBJ databases">
        <authorList>
            <person name="Kim C.M."/>
        </authorList>
    </citation>
    <scope>NUCLEOTIDE SEQUENCE [LARGE SCALE GENOMIC DNA]</scope>
    <source>
        <strain evidence="2 3">SR9</strain>
    </source>
</reference>
<sequence length="116" mass="12314">MSTYSRTLMLAFGLALAMLAVGSLAVALSLSQDAAAARQQALVWKTYALAVHSQGLLATHDEGQGCSDSPCCVAALEQPVEWLPAHEPLHAVELESFELQAAITASDRLLVRGFSF</sequence>
<evidence type="ECO:0000256" key="1">
    <source>
        <dbReference type="SAM" id="SignalP"/>
    </source>
</evidence>
<evidence type="ECO:0008006" key="4">
    <source>
        <dbReference type="Google" id="ProtNLM"/>
    </source>
</evidence>
<organism evidence="2 3">
    <name type="scientific">Aquipseudomonas guryensis</name>
    <dbReference type="NCBI Taxonomy" id="2759165"/>
    <lineage>
        <taxon>Bacteria</taxon>
        <taxon>Pseudomonadati</taxon>
        <taxon>Pseudomonadota</taxon>
        <taxon>Gammaproteobacteria</taxon>
        <taxon>Pseudomonadales</taxon>
        <taxon>Pseudomonadaceae</taxon>
        <taxon>Aquipseudomonas</taxon>
    </lineage>
</organism>
<evidence type="ECO:0000313" key="3">
    <source>
        <dbReference type="Proteomes" id="UP000581189"/>
    </source>
</evidence>
<keyword evidence="1" id="KW-0732">Signal</keyword>
<keyword evidence="3" id="KW-1185">Reference proteome</keyword>
<dbReference type="AlphaFoldDB" id="A0A7W4DER3"/>
<evidence type="ECO:0000313" key="2">
    <source>
        <dbReference type="EMBL" id="MBB1521253.1"/>
    </source>
</evidence>
<dbReference type="Proteomes" id="UP000581189">
    <property type="component" value="Unassembled WGS sequence"/>
</dbReference>
<dbReference type="RefSeq" id="WP_182835186.1">
    <property type="nucleotide sequence ID" value="NZ_JACJFN010000005.1"/>
</dbReference>
<feature type="chain" id="PRO_5030668407" description="DUF2946 domain-containing protein" evidence="1">
    <location>
        <begin position="26"/>
        <end position="116"/>
    </location>
</feature>